<protein>
    <submittedName>
        <fullName evidence="1">Uncharacterized protein</fullName>
    </submittedName>
</protein>
<dbReference type="Proteomes" id="UP000194903">
    <property type="component" value="Unassembled WGS sequence"/>
</dbReference>
<keyword evidence="2" id="KW-1185">Reference proteome</keyword>
<organism evidence="1 2">
    <name type="scientific">Butyricicoccus porcorum</name>
    <dbReference type="NCBI Taxonomy" id="1945634"/>
    <lineage>
        <taxon>Bacteria</taxon>
        <taxon>Bacillati</taxon>
        <taxon>Bacillota</taxon>
        <taxon>Clostridia</taxon>
        <taxon>Eubacteriales</taxon>
        <taxon>Butyricicoccaceae</taxon>
        <taxon>Butyricicoccus</taxon>
    </lineage>
</organism>
<name>A0A252F183_9FIRM</name>
<comment type="caution">
    <text evidence="1">The sequence shown here is derived from an EMBL/GenBank/DDBJ whole genome shotgun (WGS) entry which is preliminary data.</text>
</comment>
<sequence>MNFDERFTTDDDFDLLNIGVQDDGEKRPSLFVDIAKQSKFKVVINDDARTEKYIESWCWKEWGF</sequence>
<accession>A0A252F183</accession>
<reference evidence="1 2" key="1">
    <citation type="submission" date="2017-05" db="EMBL/GenBank/DDBJ databases">
        <title>Butyricicoccus porcorum sp. nov. a butyrate-producing bacterium from the swine intestinal tract.</title>
        <authorList>
            <person name="Trachsel J."/>
            <person name="Humphrey S."/>
            <person name="Allen H.K."/>
        </authorList>
    </citation>
    <scope>NUCLEOTIDE SEQUENCE [LARGE SCALE GENOMIC DNA]</scope>
    <source>
        <strain evidence="1">BB10</strain>
    </source>
</reference>
<evidence type="ECO:0000313" key="2">
    <source>
        <dbReference type="Proteomes" id="UP000194903"/>
    </source>
</evidence>
<dbReference type="AlphaFoldDB" id="A0A252F183"/>
<gene>
    <name evidence="1" type="ORF">CBW42_12545</name>
</gene>
<evidence type="ECO:0000313" key="1">
    <source>
        <dbReference type="EMBL" id="OUM19537.1"/>
    </source>
</evidence>
<dbReference type="RefSeq" id="WP_087022150.1">
    <property type="nucleotide sequence ID" value="NZ_NHOC01000015.1"/>
</dbReference>
<proteinExistence type="predicted"/>
<dbReference type="EMBL" id="NHOC01000015">
    <property type="protein sequence ID" value="OUM19537.1"/>
    <property type="molecule type" value="Genomic_DNA"/>
</dbReference>